<evidence type="ECO:0000313" key="3">
    <source>
        <dbReference type="EMBL" id="KAK9760659.1"/>
    </source>
</evidence>
<evidence type="ECO:0000256" key="1">
    <source>
        <dbReference type="SAM" id="MobiDB-lite"/>
    </source>
</evidence>
<feature type="compositionally biased region" description="Polar residues" evidence="1">
    <location>
        <begin position="344"/>
        <end position="356"/>
    </location>
</feature>
<feature type="region of interest" description="Disordered" evidence="1">
    <location>
        <begin position="545"/>
        <end position="568"/>
    </location>
</feature>
<accession>A0ABR2WGN8</accession>
<feature type="compositionally biased region" description="Polar residues" evidence="1">
    <location>
        <begin position="558"/>
        <end position="567"/>
    </location>
</feature>
<organism evidence="3 4">
    <name type="scientific">Basidiobolus ranarum</name>
    <dbReference type="NCBI Taxonomy" id="34480"/>
    <lineage>
        <taxon>Eukaryota</taxon>
        <taxon>Fungi</taxon>
        <taxon>Fungi incertae sedis</taxon>
        <taxon>Zoopagomycota</taxon>
        <taxon>Entomophthoromycotina</taxon>
        <taxon>Basidiobolomycetes</taxon>
        <taxon>Basidiobolales</taxon>
        <taxon>Basidiobolaceae</taxon>
        <taxon>Basidiobolus</taxon>
    </lineage>
</organism>
<keyword evidence="4" id="KW-1185">Reference proteome</keyword>
<dbReference type="EMBL" id="JASJQH010001928">
    <property type="protein sequence ID" value="KAK9760659.1"/>
    <property type="molecule type" value="Genomic_DNA"/>
</dbReference>
<dbReference type="InterPro" id="IPR024662">
    <property type="entry name" value="Trs65"/>
</dbReference>
<dbReference type="PANTHER" id="PTHR28159:SF1">
    <property type="entry name" value="TRAFFICKING PROTEIN PARTICLE COMPLEX II-SPECIFIC SUBUNIT 65"/>
    <property type="match status" value="1"/>
</dbReference>
<name>A0ABR2WGN8_9FUNG</name>
<feature type="region of interest" description="Disordered" evidence="1">
    <location>
        <begin position="344"/>
        <end position="374"/>
    </location>
</feature>
<dbReference type="Pfam" id="PF12735">
    <property type="entry name" value="IgD3_Trs65"/>
    <property type="match status" value="1"/>
</dbReference>
<evidence type="ECO:0000259" key="2">
    <source>
        <dbReference type="Pfam" id="PF12735"/>
    </source>
</evidence>
<dbReference type="Proteomes" id="UP001479436">
    <property type="component" value="Unassembled WGS sequence"/>
</dbReference>
<gene>
    <name evidence="3" type="ORF">K7432_015101</name>
</gene>
<evidence type="ECO:0000313" key="4">
    <source>
        <dbReference type="Proteomes" id="UP001479436"/>
    </source>
</evidence>
<comment type="caution">
    <text evidence="3">The sequence shown here is derived from an EMBL/GenBank/DDBJ whole genome shotgun (WGS) entry which is preliminary data.</text>
</comment>
<proteinExistence type="predicted"/>
<dbReference type="PANTHER" id="PTHR28159">
    <property type="entry name" value="TRAFFICKING PROTEIN PARTICLE COMPLEX II-SPECIFIC SUBUNIT 65"/>
    <property type="match status" value="1"/>
</dbReference>
<sequence length="657" mass="73328">MLFSELSFDILIPDVSPTEKLTNGLEVLNSPLRSQLYFDEVLNFYLVIRTSTDSKLCKNSSEEEIASLFHSLLQIQVQVDVRDGSSVDNVDPSTQVFEFAGKTGTYENTQYTNGSGKKPMKSGKPFIEGGKLSRIYNIRPKEIEKLNIFQMDDELVCLYPLAVPLAFAKVKGQELIAVITIFINEKSVQDSRKISLQNLKEEEETDPLGELDIISLMDNLSHDIGNLDDSAEDSPVSSLPPSYPFPRVGLPLEKITLQKTIPITQALEARIRTTVIGDKASFISLCLKCSNQVSVSLEKVETTVTNATVVYCGSEDDLYPMNFQASDHSTFLFDVNLIENSVTKNGSQVSSPSLNGPSHRRPSHQPQSSKGPEERAYYATITVLSVPQLECFKGRNIKSEWKFPIEVSTQTKRVVPNTPNINMRPQSSPVPNRRHLGSAASDYEYSPTGAHPSLRKFAPASTKIARSSSLNARPNSHLGIRTADRRDLLSEETPALHLDNGVFISFSIAENPIVARKFFSVELFFVNQSGTTRNLTVVVPNRKFLKSSSKSPRPNRPISDSSTNSRVNPVMRAPDFLRRQVEHERSRATMLCLESNVRLSPLQPSSCQKIQLHLITTTEHLHTLLPIQILDTDTGSITNLRDVLEFYVEREKVQNVD</sequence>
<feature type="domain" description="Trafficking protein particle complex II-specific subunit 65 IgD3" evidence="2">
    <location>
        <begin position="494"/>
        <end position="643"/>
    </location>
</feature>
<protein>
    <recommendedName>
        <fullName evidence="2">Trafficking protein particle complex II-specific subunit 65 IgD3 domain-containing protein</fullName>
    </recommendedName>
</protein>
<reference evidence="3 4" key="1">
    <citation type="submission" date="2023-04" db="EMBL/GenBank/DDBJ databases">
        <title>Genome of Basidiobolus ranarum AG-B5.</title>
        <authorList>
            <person name="Stajich J.E."/>
            <person name="Carter-House D."/>
            <person name="Gryganskyi A."/>
        </authorList>
    </citation>
    <scope>NUCLEOTIDE SEQUENCE [LARGE SCALE GENOMIC DNA]</scope>
    <source>
        <strain evidence="3 4">AG-B5</strain>
    </source>
</reference>
<dbReference type="InterPro" id="IPR055420">
    <property type="entry name" value="IgD3_Trs65"/>
</dbReference>